<keyword evidence="1" id="KW-0175">Coiled coil</keyword>
<dbReference type="Pfam" id="PF19776">
    <property type="entry name" value="DUF6262"/>
    <property type="match status" value="1"/>
</dbReference>
<evidence type="ECO:0000313" key="2">
    <source>
        <dbReference type="EMBL" id="WAG60926.1"/>
    </source>
</evidence>
<protein>
    <submittedName>
        <fullName evidence="2">DUF6262 family protein</fullName>
    </submittedName>
</protein>
<evidence type="ECO:0000256" key="1">
    <source>
        <dbReference type="SAM" id="Coils"/>
    </source>
</evidence>
<organism evidence="2 3">
    <name type="scientific">Clostridium estertheticum</name>
    <dbReference type="NCBI Taxonomy" id="238834"/>
    <lineage>
        <taxon>Bacteria</taxon>
        <taxon>Bacillati</taxon>
        <taxon>Bacillota</taxon>
        <taxon>Clostridia</taxon>
        <taxon>Eubacteriales</taxon>
        <taxon>Clostridiaceae</taxon>
        <taxon>Clostridium</taxon>
    </lineage>
</organism>
<dbReference type="EMBL" id="CP086239">
    <property type="protein sequence ID" value="WAG60926.1"/>
    <property type="molecule type" value="Genomic_DNA"/>
</dbReference>
<accession>A0AA47EJ81</accession>
<gene>
    <name evidence="2" type="ORF">LL038_01365</name>
</gene>
<proteinExistence type="predicted"/>
<reference evidence="2" key="1">
    <citation type="submission" date="2021-11" db="EMBL/GenBank/DDBJ databases">
        <title>Clostridia strains as spoilage organisms.</title>
        <authorList>
            <person name="Wambui J."/>
            <person name="Stevens M.J.A."/>
            <person name="Stephan R."/>
        </authorList>
    </citation>
    <scope>NUCLEOTIDE SEQUENCE</scope>
    <source>
        <strain evidence="2">CF009</strain>
    </source>
</reference>
<dbReference type="InterPro" id="IPR046229">
    <property type="entry name" value="TnpC-like"/>
</dbReference>
<dbReference type="Proteomes" id="UP001164733">
    <property type="component" value="Chromosome"/>
</dbReference>
<dbReference type="RefSeq" id="WP_216119692.1">
    <property type="nucleotide sequence ID" value="NZ_CP086239.1"/>
</dbReference>
<sequence>MNNKRNTEAIVKIAKKKSDETRYKVEKTIPRLILEGLTINFNVVSNEAGVSKAWLYNNEDIRRRIEDIRDKQKIYPKRTLKVSNERSEASKDAIITTFKERIKQLENENKQLHKQLEMTYGTIYNKL</sequence>
<evidence type="ECO:0000313" key="3">
    <source>
        <dbReference type="Proteomes" id="UP001164733"/>
    </source>
</evidence>
<name>A0AA47EJ81_9CLOT</name>
<feature type="coiled-coil region" evidence="1">
    <location>
        <begin position="95"/>
        <end position="122"/>
    </location>
</feature>
<dbReference type="AlphaFoldDB" id="A0AA47EJ81"/>